<dbReference type="PROSITE" id="PS01124">
    <property type="entry name" value="HTH_ARAC_FAMILY_2"/>
    <property type="match status" value="1"/>
</dbReference>
<dbReference type="InterPro" id="IPR018062">
    <property type="entry name" value="HTH_AraC-typ_CS"/>
</dbReference>
<dbReference type="InterPro" id="IPR018060">
    <property type="entry name" value="HTH_AraC"/>
</dbReference>
<dbReference type="RefSeq" id="WP_200555490.1">
    <property type="nucleotide sequence ID" value="NZ_JAEPES010000002.1"/>
</dbReference>
<reference evidence="7" key="1">
    <citation type="submission" date="2021-01" db="EMBL/GenBank/DDBJ databases">
        <title>Lacisediminihabitans sp. nov. strain G11-30, isolated from Antarctic Soil.</title>
        <authorList>
            <person name="Li J."/>
        </authorList>
    </citation>
    <scope>NUCLEOTIDE SEQUENCE</scope>
    <source>
        <strain evidence="7">G11-30</strain>
    </source>
</reference>
<dbReference type="InterPro" id="IPR014710">
    <property type="entry name" value="RmlC-like_jellyroll"/>
</dbReference>
<dbReference type="PANTHER" id="PTHR46796">
    <property type="entry name" value="HTH-TYPE TRANSCRIPTIONAL ACTIVATOR RHAS-RELATED"/>
    <property type="match status" value="1"/>
</dbReference>
<dbReference type="InterPro" id="IPR009057">
    <property type="entry name" value="Homeodomain-like_sf"/>
</dbReference>
<dbReference type="Pfam" id="PF12833">
    <property type="entry name" value="HTH_18"/>
    <property type="match status" value="1"/>
</dbReference>
<dbReference type="SMART" id="SM00342">
    <property type="entry name" value="HTH_ARAC"/>
    <property type="match status" value="1"/>
</dbReference>
<dbReference type="InterPro" id="IPR050204">
    <property type="entry name" value="AraC_XylS_family_regulators"/>
</dbReference>
<evidence type="ECO:0000313" key="7">
    <source>
        <dbReference type="EMBL" id="MBK4347119.1"/>
    </source>
</evidence>
<dbReference type="CDD" id="cd06986">
    <property type="entry name" value="cupin_MmsR-like_N"/>
    <property type="match status" value="1"/>
</dbReference>
<dbReference type="Gene3D" id="1.10.10.60">
    <property type="entry name" value="Homeodomain-like"/>
    <property type="match status" value="2"/>
</dbReference>
<dbReference type="GO" id="GO:0003700">
    <property type="term" value="F:DNA-binding transcription factor activity"/>
    <property type="evidence" value="ECO:0007669"/>
    <property type="project" value="InterPro"/>
</dbReference>
<proteinExistence type="predicted"/>
<dbReference type="EMBL" id="JAEPES010000002">
    <property type="protein sequence ID" value="MBK4347119.1"/>
    <property type="molecule type" value="Genomic_DNA"/>
</dbReference>
<dbReference type="AlphaFoldDB" id="A0A934W3E4"/>
<keyword evidence="8" id="KW-1185">Reference proteome</keyword>
<keyword evidence="3" id="KW-0238">DNA-binding</keyword>
<comment type="caution">
    <text evidence="7">The sequence shown here is derived from an EMBL/GenBank/DDBJ whole genome shotgun (WGS) entry which is preliminary data.</text>
</comment>
<dbReference type="Pfam" id="PF02311">
    <property type="entry name" value="AraC_binding"/>
    <property type="match status" value="1"/>
</dbReference>
<evidence type="ECO:0000259" key="6">
    <source>
        <dbReference type="PROSITE" id="PS01124"/>
    </source>
</evidence>
<dbReference type="SUPFAM" id="SSF46689">
    <property type="entry name" value="Homeodomain-like"/>
    <property type="match status" value="2"/>
</dbReference>
<evidence type="ECO:0000313" key="8">
    <source>
        <dbReference type="Proteomes" id="UP000636458"/>
    </source>
</evidence>
<evidence type="ECO:0000256" key="2">
    <source>
        <dbReference type="ARBA" id="ARBA00023015"/>
    </source>
</evidence>
<evidence type="ECO:0000256" key="1">
    <source>
        <dbReference type="ARBA" id="ARBA00022490"/>
    </source>
</evidence>
<accession>A0A934W3E4</accession>
<keyword evidence="1" id="KW-0963">Cytoplasm</keyword>
<dbReference type="Proteomes" id="UP000636458">
    <property type="component" value="Unassembled WGS sequence"/>
</dbReference>
<dbReference type="Gene3D" id="2.60.120.10">
    <property type="entry name" value="Jelly Rolls"/>
    <property type="match status" value="1"/>
</dbReference>
<gene>
    <name evidence="7" type="ORF">IV501_05680</name>
</gene>
<evidence type="ECO:0000256" key="3">
    <source>
        <dbReference type="ARBA" id="ARBA00023125"/>
    </source>
</evidence>
<evidence type="ECO:0000256" key="4">
    <source>
        <dbReference type="ARBA" id="ARBA00023159"/>
    </source>
</evidence>
<dbReference type="PANTHER" id="PTHR46796:SF13">
    <property type="entry name" value="HTH-TYPE TRANSCRIPTIONAL ACTIVATOR RHAS"/>
    <property type="match status" value="1"/>
</dbReference>
<evidence type="ECO:0000256" key="5">
    <source>
        <dbReference type="ARBA" id="ARBA00023163"/>
    </source>
</evidence>
<dbReference type="PROSITE" id="PS00041">
    <property type="entry name" value="HTH_ARAC_FAMILY_1"/>
    <property type="match status" value="1"/>
</dbReference>
<feature type="domain" description="HTH araC/xylS-type" evidence="6">
    <location>
        <begin position="187"/>
        <end position="285"/>
    </location>
</feature>
<name>A0A934W3E4_9MICO</name>
<keyword evidence="5" id="KW-0804">Transcription</keyword>
<dbReference type="InterPro" id="IPR037923">
    <property type="entry name" value="HTH-like"/>
</dbReference>
<protein>
    <submittedName>
        <fullName evidence="7">AraC family transcriptional regulator</fullName>
    </submittedName>
</protein>
<dbReference type="InterPro" id="IPR003313">
    <property type="entry name" value="AraC-bd"/>
</dbReference>
<keyword evidence="4" id="KW-0010">Activator</keyword>
<sequence length="288" mass="31512">MSIAEGFPGQRLLVLPRPRISEALDSPGTTHLLVTDCGYFPEARAHRISRSTPVSQAVVLVCTAGGGWCRIGEITHPVAAGQAVVIPPGVAHSYGSNRDDPWTLWFVHLDGRGLDDVLTACGMTELAPVRTVVDTFRVVALMEEIVSTMERDLSTSSLLAASGAAWHMLTLLAALQGSDDHRIRVIEDARDFLRGHFTERVSIASLAAKAQLSPSHFSALFRRQVGFPVLQYQTQLRMSRARELLDTTDLSVASIAVQVGYDDAFYFSRQFKSVHGTTALRYRALHKG</sequence>
<keyword evidence="2" id="KW-0805">Transcription regulation</keyword>
<dbReference type="GO" id="GO:0043565">
    <property type="term" value="F:sequence-specific DNA binding"/>
    <property type="evidence" value="ECO:0007669"/>
    <property type="project" value="InterPro"/>
</dbReference>
<organism evidence="7 8">
    <name type="scientific">Lacisediminihabitans changchengi</name>
    <dbReference type="NCBI Taxonomy" id="2787634"/>
    <lineage>
        <taxon>Bacteria</taxon>
        <taxon>Bacillati</taxon>
        <taxon>Actinomycetota</taxon>
        <taxon>Actinomycetes</taxon>
        <taxon>Micrococcales</taxon>
        <taxon>Microbacteriaceae</taxon>
        <taxon>Lacisediminihabitans</taxon>
    </lineage>
</organism>
<dbReference type="SUPFAM" id="SSF51215">
    <property type="entry name" value="Regulatory protein AraC"/>
    <property type="match status" value="1"/>
</dbReference>